<comment type="similarity">
    <text evidence="1">Belongs to the phD/YefM antitoxin family.</text>
</comment>
<dbReference type="SUPFAM" id="SSF143120">
    <property type="entry name" value="YefM-like"/>
    <property type="match status" value="1"/>
</dbReference>
<evidence type="ECO:0000313" key="2">
    <source>
        <dbReference type="EMBL" id="QOP44545.1"/>
    </source>
</evidence>
<gene>
    <name evidence="2" type="ORF">FJR45_11580</name>
</gene>
<accession>A0A7M1B4G9</accession>
<reference evidence="2 3" key="1">
    <citation type="submission" date="2019-06" db="EMBL/GenBank/DDBJ databases">
        <title>Sulfurimonas gotlandica sp. nov., a chemoautotrophic and psychrotolerant epsilonproteobacterium isolated from a pelagic redoxcline, and an emended description of the genus Sulfurimonas.</title>
        <authorList>
            <person name="Wang S."/>
            <person name="Jiang L."/>
            <person name="Shao Z."/>
        </authorList>
    </citation>
    <scope>NUCLEOTIDE SEQUENCE [LARGE SCALE GENOMIC DNA]</scope>
    <source>
        <strain evidence="2 3">S2-6</strain>
    </source>
</reference>
<organism evidence="2 3">
    <name type="scientific">Sulfurimonas sediminis</name>
    <dbReference type="NCBI Taxonomy" id="2590020"/>
    <lineage>
        <taxon>Bacteria</taxon>
        <taxon>Pseudomonadati</taxon>
        <taxon>Campylobacterota</taxon>
        <taxon>Epsilonproteobacteria</taxon>
        <taxon>Campylobacterales</taxon>
        <taxon>Sulfurimonadaceae</taxon>
        <taxon>Sulfurimonas</taxon>
    </lineage>
</organism>
<protein>
    <submittedName>
        <fullName evidence="2">Prevent-host-death protein</fullName>
    </submittedName>
</protein>
<evidence type="ECO:0000256" key="1">
    <source>
        <dbReference type="ARBA" id="ARBA00009981"/>
    </source>
</evidence>
<dbReference type="AlphaFoldDB" id="A0A7M1B4G9"/>
<sequence>MIVSANEVKKRGVSLFGELLEKWDEVIINFRGEKKYVVMDVERYKELRALELDHAYTEVMEDIKNGDYHTDVVKHLKEIADV</sequence>
<dbReference type="EMBL" id="CP041235">
    <property type="protein sequence ID" value="QOP44545.1"/>
    <property type="molecule type" value="Genomic_DNA"/>
</dbReference>
<proteinExistence type="inferred from homology"/>
<dbReference type="RefSeq" id="WP_193150675.1">
    <property type="nucleotide sequence ID" value="NZ_CP041235.1"/>
</dbReference>
<evidence type="ECO:0000313" key="3">
    <source>
        <dbReference type="Proteomes" id="UP000593719"/>
    </source>
</evidence>
<dbReference type="InterPro" id="IPR036165">
    <property type="entry name" value="YefM-like_sf"/>
</dbReference>
<name>A0A7M1B4G9_9BACT</name>
<dbReference type="Proteomes" id="UP000593719">
    <property type="component" value="Chromosome"/>
</dbReference>
<dbReference type="KEGG" id="ssei:FJR45_11580"/>
<keyword evidence="3" id="KW-1185">Reference proteome</keyword>